<evidence type="ECO:0000256" key="1">
    <source>
        <dbReference type="ARBA" id="ARBA00009460"/>
    </source>
</evidence>
<dbReference type="RefSeq" id="WP_308893471.1">
    <property type="nucleotide sequence ID" value="NZ_CP133218.1"/>
</dbReference>
<dbReference type="Gene3D" id="3.90.1200.10">
    <property type="match status" value="1"/>
</dbReference>
<name>A0ABY9MKZ2_9GAMM</name>
<evidence type="ECO:0000313" key="3">
    <source>
        <dbReference type="EMBL" id="WML89276.1"/>
    </source>
</evidence>
<dbReference type="PANTHER" id="PTHR12149">
    <property type="entry name" value="FRUCTOSAMINE 3 KINASE-RELATED PROTEIN"/>
    <property type="match status" value="1"/>
</dbReference>
<dbReference type="Proteomes" id="UP001236657">
    <property type="component" value="Chromosome"/>
</dbReference>
<gene>
    <name evidence="3" type="ORF">RCF98_09850</name>
</gene>
<keyword evidence="4" id="KW-1185">Reference proteome</keyword>
<dbReference type="InterPro" id="IPR011009">
    <property type="entry name" value="Kinase-like_dom_sf"/>
</dbReference>
<dbReference type="Pfam" id="PF03881">
    <property type="entry name" value="Fructosamin_kin"/>
    <property type="match status" value="1"/>
</dbReference>
<evidence type="ECO:0000256" key="2">
    <source>
        <dbReference type="PIRNR" id="PIRNR006221"/>
    </source>
</evidence>
<dbReference type="SUPFAM" id="SSF56112">
    <property type="entry name" value="Protein kinase-like (PK-like)"/>
    <property type="match status" value="1"/>
</dbReference>
<dbReference type="GO" id="GO:0016301">
    <property type="term" value="F:kinase activity"/>
    <property type="evidence" value="ECO:0007669"/>
    <property type="project" value="UniProtKB-KW"/>
</dbReference>
<dbReference type="Gene3D" id="3.30.200.20">
    <property type="entry name" value="Phosphorylase Kinase, domain 1"/>
    <property type="match status" value="1"/>
</dbReference>
<sequence length="294" mass="32441">MKPNTTTLSQLVIQRHVGNAVVIRSVEAASGGCINQTNKVTLADGSGYFLKLNQASMLEMFAAEAAGLAAIRASNTLRVPEPLGYGVEGNHAYLLLEYLPLQDQGNLSQAGEQLAALHRYTAAQHGWFRDNTIGASPQRNPQDADWVSFWQQYRLGFQLERARRNGYPGRSYELGMQLKDALGAFFTDYQPVASLLHGDLWGGNLAYLADGSPVVYDPAVYYGDRETDLAMTELFGGFGEDFYAAYQAAWPVDSGYAVRKTLYNLYHILNHFNLFGGSYGEQAARMTEKLLAEV</sequence>
<dbReference type="PIRSF" id="PIRSF006221">
    <property type="entry name" value="Ketosamine-3-kinase"/>
    <property type="match status" value="1"/>
</dbReference>
<accession>A0ABY9MKZ2</accession>
<protein>
    <submittedName>
        <fullName evidence="3">Fructosamine kinase family protein</fullName>
    </submittedName>
</protein>
<organism evidence="3 4">
    <name type="scientific">Thiothrix lacustris</name>
    <dbReference type="NCBI Taxonomy" id="525917"/>
    <lineage>
        <taxon>Bacteria</taxon>
        <taxon>Pseudomonadati</taxon>
        <taxon>Pseudomonadota</taxon>
        <taxon>Gammaproteobacteria</taxon>
        <taxon>Thiotrichales</taxon>
        <taxon>Thiotrichaceae</taxon>
        <taxon>Thiothrix</taxon>
    </lineage>
</organism>
<dbReference type="EMBL" id="CP133218">
    <property type="protein sequence ID" value="WML89276.1"/>
    <property type="molecule type" value="Genomic_DNA"/>
</dbReference>
<dbReference type="InterPro" id="IPR016477">
    <property type="entry name" value="Fructo-/Ketosamine-3-kinase"/>
</dbReference>
<evidence type="ECO:0000313" key="4">
    <source>
        <dbReference type="Proteomes" id="UP001236657"/>
    </source>
</evidence>
<keyword evidence="2" id="KW-0808">Transferase</keyword>
<comment type="similarity">
    <text evidence="1 2">Belongs to the fructosamine kinase family.</text>
</comment>
<reference evidence="3 4" key="1">
    <citation type="submission" date="2023-08" db="EMBL/GenBank/DDBJ databases">
        <title>New molecular markers tilS and rpoB for phylogenetic and monitoring studies of the genus Thiothrix biodiversity.</title>
        <authorList>
            <person name="Ravin N.V."/>
            <person name="Smolyakov D."/>
            <person name="Markov N.D."/>
            <person name="Beletsky A.V."/>
            <person name="Mardanov A.V."/>
            <person name="Rudenko T.S."/>
            <person name="Grabovich M.Y."/>
        </authorList>
    </citation>
    <scope>NUCLEOTIDE SEQUENCE [LARGE SCALE GENOMIC DNA]</scope>
    <source>
        <strain evidence="3 4">MK1</strain>
    </source>
</reference>
<keyword evidence="2 3" id="KW-0418">Kinase</keyword>
<proteinExistence type="inferred from homology"/>
<dbReference type="PANTHER" id="PTHR12149:SF8">
    <property type="entry name" value="PROTEIN-RIBULOSAMINE 3-KINASE"/>
    <property type="match status" value="1"/>
</dbReference>